<dbReference type="Proteomes" id="UP000011086">
    <property type="component" value="Unassembled WGS sequence"/>
</dbReference>
<dbReference type="InterPro" id="IPR050773">
    <property type="entry name" value="CbxX/CfxQ_RuBisCO_ESX"/>
</dbReference>
<dbReference type="SUPFAM" id="SSF52540">
    <property type="entry name" value="P-loop containing nucleoside triphosphate hydrolases"/>
    <property type="match status" value="2"/>
</dbReference>
<feature type="compositionally biased region" description="Basic and acidic residues" evidence="4">
    <location>
        <begin position="91"/>
        <end position="100"/>
    </location>
</feature>
<dbReference type="FunFam" id="3.40.50.300:FF:000216">
    <property type="entry name" value="Type VII secretion ATPase EccA"/>
    <property type="match status" value="1"/>
</dbReference>
<reference evidence="6" key="1">
    <citation type="journal article" date="2012" name="PLoS Genet.">
        <title>Comparative analysis of the genomes of two field isolates of the rice blast fungus Magnaporthe oryzae.</title>
        <authorList>
            <person name="Xue M."/>
            <person name="Yang J."/>
            <person name="Li Z."/>
            <person name="Hu S."/>
            <person name="Yao N."/>
            <person name="Dean R.A."/>
            <person name="Zhao W."/>
            <person name="Shen M."/>
            <person name="Zhang H."/>
            <person name="Li C."/>
            <person name="Liu L."/>
            <person name="Cao L."/>
            <person name="Xu X."/>
            <person name="Xing Y."/>
            <person name="Hsiang T."/>
            <person name="Zhang Z."/>
            <person name="Xu J.R."/>
            <person name="Peng Y.L."/>
        </authorList>
    </citation>
    <scope>NUCLEOTIDE SEQUENCE</scope>
    <source>
        <strain evidence="6">Y34</strain>
    </source>
</reference>
<keyword evidence="3" id="KW-0067">ATP-binding</keyword>
<dbReference type="Pfam" id="PF00004">
    <property type="entry name" value="AAA"/>
    <property type="match status" value="1"/>
</dbReference>
<dbReference type="AlphaFoldDB" id="A0AA97NN58"/>
<gene>
    <name evidence="6" type="ORF">OOU_Y34scaffold00979g14</name>
</gene>
<evidence type="ECO:0000256" key="3">
    <source>
        <dbReference type="ARBA" id="ARBA00022840"/>
    </source>
</evidence>
<comment type="similarity">
    <text evidence="1">Belongs to the CbxX/CfxQ family.</text>
</comment>
<dbReference type="InterPro" id="IPR003593">
    <property type="entry name" value="AAA+_ATPase"/>
</dbReference>
<evidence type="ECO:0000313" key="6">
    <source>
        <dbReference type="EMBL" id="ELQ33231.1"/>
    </source>
</evidence>
<feature type="domain" description="AAA+ ATPase" evidence="5">
    <location>
        <begin position="434"/>
        <end position="556"/>
    </location>
</feature>
<dbReference type="PANTHER" id="PTHR43392">
    <property type="entry name" value="AAA-TYPE ATPASE FAMILY PROTEIN / ANKYRIN REPEAT FAMILY PROTEIN"/>
    <property type="match status" value="1"/>
</dbReference>
<dbReference type="Gene3D" id="3.40.50.300">
    <property type="entry name" value="P-loop containing nucleotide triphosphate hydrolases"/>
    <property type="match status" value="2"/>
</dbReference>
<feature type="domain" description="AAA+ ATPase" evidence="5">
    <location>
        <begin position="737"/>
        <end position="882"/>
    </location>
</feature>
<sequence>MADPDQSPSQDSGEVAASNTQQSLASVDTISDSNVPLKDENAPNKETTRELDSEDQQGGSAAQEVQNIDQSDATTPSGEGNSVEAASGQPKVDDELETKPCSDSCPEPATEPMTPEGDDGYPGFDQKKASEPEQEDGDDGDIPPESEDEEEAGNTKAEKEEEACLGNVPEDLDDDSPSRLEWLRQKREEGAVSEALDQAMCLIGLEQVKSELLQGKAAIEARRRRGEDLGGDAIVWKVESKTGIGNMQADYHLVKRLFDKLETEMGFDHDKSSKWRGECRDINLKDYSDRELQVHLVKLIKKRGMNVEGGIDGPYPRILAARMGRGRGKDAFENLHTVKEAMEKAAHRQAVRLQRDRVEWAKGGEQGDAPDDFLFTKEDLVGPPPADLRETSKAYRELNAMVGLDTLKEAMEELMDLPRANYELELQGKEPVKVNLNRVFMGPPGTGKTTAAKLFGQVLIDLGLVDNKEVVCKGPADLINFNSSYAIEQTNKALVAGEGKVLIIDDASNLCPDAPNSASAETDSKDPPLFAIAQTLATDAAASSGRDGGCIFLVGDAQGLRDMFDKCHRGLRTRFALEDAFEFPDYDPPELVKILDVKLVEANVTASEQAKKVAGQILSRARHRPGFGNCKNIEILIRKGLASRRARLRKEAAAAAGQTSGEKAVVAPKHSFWLNQSAVLEPEDFDPDWRRGSETLSRCEDLFKEFVGFGQIVRQFTRYQEMLAGMRLHGVEPGSHVPFTFVFKGPPGTGKTTTARKLGQIFYDMGLLTTNEVIECSVSDFIGKYLGETAPKLRALLDRALGKVLFIDEAYRLATGTAGRKTGRSFEEEAVAELVDSLTKERYRRKVVVILVGYSDDMDRLMKANRGLHSRFATEVVFPQLTPGQCIKFLGQLIGQMGIAIRDREDPDPRQKEKVLRVMGKLIATRDWSNGRDIETLAAEMVGEVYCREGRRGQKSARLQVSTEELLGFLLDMLKRRRAGELVDEE</sequence>
<dbReference type="InterPro" id="IPR000641">
    <property type="entry name" value="CbxX/CfxQ"/>
</dbReference>
<evidence type="ECO:0000256" key="1">
    <source>
        <dbReference type="ARBA" id="ARBA00010378"/>
    </source>
</evidence>
<protein>
    <submittedName>
        <fullName evidence="6">Stage V sporulation protein K</fullName>
    </submittedName>
</protein>
<evidence type="ECO:0000256" key="4">
    <source>
        <dbReference type="SAM" id="MobiDB-lite"/>
    </source>
</evidence>
<keyword evidence="2" id="KW-0547">Nucleotide-binding</keyword>
<dbReference type="CDD" id="cd00009">
    <property type="entry name" value="AAA"/>
    <property type="match status" value="1"/>
</dbReference>
<dbReference type="SMART" id="SM00382">
    <property type="entry name" value="AAA"/>
    <property type="match status" value="2"/>
</dbReference>
<dbReference type="GO" id="GO:0016887">
    <property type="term" value="F:ATP hydrolysis activity"/>
    <property type="evidence" value="ECO:0007669"/>
    <property type="project" value="InterPro"/>
</dbReference>
<dbReference type="GO" id="GO:0005524">
    <property type="term" value="F:ATP binding"/>
    <property type="evidence" value="ECO:0007669"/>
    <property type="project" value="UniProtKB-KW"/>
</dbReference>
<proteinExistence type="inferred from homology"/>
<dbReference type="Gene3D" id="1.10.8.60">
    <property type="match status" value="2"/>
</dbReference>
<dbReference type="PANTHER" id="PTHR43392:SF2">
    <property type="entry name" value="AAA-TYPE ATPASE FAMILY PROTEIN _ ANKYRIN REPEAT FAMILY PROTEIN"/>
    <property type="match status" value="1"/>
</dbReference>
<dbReference type="PRINTS" id="PR00819">
    <property type="entry name" value="CBXCFQXSUPER"/>
</dbReference>
<feature type="compositionally biased region" description="Polar residues" evidence="4">
    <location>
        <begin position="1"/>
        <end position="34"/>
    </location>
</feature>
<name>A0AA97NN58_PYRO3</name>
<dbReference type="InterPro" id="IPR003959">
    <property type="entry name" value="ATPase_AAA_core"/>
</dbReference>
<dbReference type="EMBL" id="JH793848">
    <property type="protein sequence ID" value="ELQ33231.1"/>
    <property type="molecule type" value="Genomic_DNA"/>
</dbReference>
<feature type="compositionally biased region" description="Acidic residues" evidence="4">
    <location>
        <begin position="132"/>
        <end position="152"/>
    </location>
</feature>
<organism evidence="6">
    <name type="scientific">Pyricularia oryzae (strain Y34)</name>
    <name type="common">Rice blast fungus</name>
    <name type="synonym">Magnaporthe oryzae</name>
    <dbReference type="NCBI Taxonomy" id="1143189"/>
    <lineage>
        <taxon>Eukaryota</taxon>
        <taxon>Fungi</taxon>
        <taxon>Dikarya</taxon>
        <taxon>Ascomycota</taxon>
        <taxon>Pezizomycotina</taxon>
        <taxon>Sordariomycetes</taxon>
        <taxon>Sordariomycetidae</taxon>
        <taxon>Magnaporthales</taxon>
        <taxon>Pyriculariaceae</taxon>
        <taxon>Pyricularia</taxon>
    </lineage>
</organism>
<evidence type="ECO:0000259" key="5">
    <source>
        <dbReference type="SMART" id="SM00382"/>
    </source>
</evidence>
<accession>A0AA97NN58</accession>
<feature type="compositionally biased region" description="Polar residues" evidence="4">
    <location>
        <begin position="56"/>
        <end position="80"/>
    </location>
</feature>
<feature type="compositionally biased region" description="Basic and acidic residues" evidence="4">
    <location>
        <begin position="37"/>
        <end position="51"/>
    </location>
</feature>
<dbReference type="InterPro" id="IPR027417">
    <property type="entry name" value="P-loop_NTPase"/>
</dbReference>
<feature type="region of interest" description="Disordered" evidence="4">
    <location>
        <begin position="1"/>
        <end position="176"/>
    </location>
</feature>
<evidence type="ECO:0000256" key="2">
    <source>
        <dbReference type="ARBA" id="ARBA00022741"/>
    </source>
</evidence>